<accession>A0A6H9GHT5</accession>
<protein>
    <recommendedName>
        <fullName evidence="1">Polymerase nucleotidyl transferase domain-containing protein</fullName>
    </recommendedName>
</protein>
<dbReference type="PANTHER" id="PTHR33933:SF1">
    <property type="entry name" value="PROTEIN ADENYLYLTRANSFERASE MNTA-RELATED"/>
    <property type="match status" value="1"/>
</dbReference>
<dbReference type="InterPro" id="IPR043519">
    <property type="entry name" value="NT_sf"/>
</dbReference>
<evidence type="ECO:0000259" key="1">
    <source>
        <dbReference type="Pfam" id="PF01909"/>
    </source>
</evidence>
<dbReference type="PANTHER" id="PTHR33933">
    <property type="entry name" value="NUCLEOTIDYLTRANSFERASE"/>
    <property type="match status" value="1"/>
</dbReference>
<dbReference type="InterPro" id="IPR052548">
    <property type="entry name" value="Type_VII_TA_antitoxin"/>
</dbReference>
<proteinExistence type="predicted"/>
<gene>
    <name evidence="2" type="ORF">NIES3787_29860</name>
</gene>
<dbReference type="GO" id="GO:0016779">
    <property type="term" value="F:nucleotidyltransferase activity"/>
    <property type="evidence" value="ECO:0007669"/>
    <property type="project" value="InterPro"/>
</dbReference>
<comment type="caution">
    <text evidence="2">The sequence shown here is derived from an EMBL/GenBank/DDBJ whole genome shotgun (WGS) entry which is preliminary data.</text>
</comment>
<dbReference type="SUPFAM" id="SSF81301">
    <property type="entry name" value="Nucleotidyltransferase"/>
    <property type="match status" value="1"/>
</dbReference>
<dbReference type="Pfam" id="PF01909">
    <property type="entry name" value="NTP_transf_2"/>
    <property type="match status" value="1"/>
</dbReference>
<dbReference type="Gene3D" id="3.30.460.10">
    <property type="entry name" value="Beta Polymerase, domain 2"/>
    <property type="match status" value="1"/>
</dbReference>
<dbReference type="AlphaFoldDB" id="A0A6H9GHT5"/>
<organism evidence="2 3">
    <name type="scientific">Microcystis aeruginosa NIES-3787</name>
    <dbReference type="NCBI Taxonomy" id="2517782"/>
    <lineage>
        <taxon>Bacteria</taxon>
        <taxon>Bacillati</taxon>
        <taxon>Cyanobacteriota</taxon>
        <taxon>Cyanophyceae</taxon>
        <taxon>Oscillatoriophycideae</taxon>
        <taxon>Chroococcales</taxon>
        <taxon>Microcystaceae</taxon>
        <taxon>Microcystis</taxon>
    </lineage>
</organism>
<dbReference type="InterPro" id="IPR002934">
    <property type="entry name" value="Polymerase_NTP_transf_dom"/>
</dbReference>
<name>A0A6H9GHT5_MICAE</name>
<dbReference type="CDD" id="cd05403">
    <property type="entry name" value="NT_KNTase_like"/>
    <property type="match status" value="1"/>
</dbReference>
<sequence length="118" mass="13187">METLDRVRTTDTATMAALQAFVQKISTRDDFSGAILFGSRARGSLNAESDADVAILLAGTPGEFVRTKLEFDDLAYEVLLDTGVRIQPLPVWQSEWEYPENYSNPHLLKNIAREGIRL</sequence>
<evidence type="ECO:0000313" key="2">
    <source>
        <dbReference type="EMBL" id="GCL47280.1"/>
    </source>
</evidence>
<dbReference type="Proteomes" id="UP000438874">
    <property type="component" value="Unassembled WGS sequence"/>
</dbReference>
<reference evidence="2 3" key="1">
    <citation type="submission" date="2019-02" db="EMBL/GenBank/DDBJ databases">
        <title>Draft genome sequence of Arthrospira platensis NIES-3787.</title>
        <authorList>
            <person name="Yamaguchi H."/>
            <person name="Suzuki S."/>
            <person name="Kawachi M."/>
        </authorList>
    </citation>
    <scope>NUCLEOTIDE SEQUENCE [LARGE SCALE GENOMIC DNA]</scope>
    <source>
        <strain evidence="2 3">NIES-3787</strain>
    </source>
</reference>
<feature type="domain" description="Polymerase nucleotidyl transferase" evidence="1">
    <location>
        <begin position="31"/>
        <end position="89"/>
    </location>
</feature>
<dbReference type="EMBL" id="BJCH01000039">
    <property type="protein sequence ID" value="GCL47280.1"/>
    <property type="molecule type" value="Genomic_DNA"/>
</dbReference>
<evidence type="ECO:0000313" key="3">
    <source>
        <dbReference type="Proteomes" id="UP000438874"/>
    </source>
</evidence>